<dbReference type="OrthoDB" id="2020161at2759"/>
<feature type="transmembrane region" description="Helical" evidence="2">
    <location>
        <begin position="218"/>
        <end position="234"/>
    </location>
</feature>
<dbReference type="Proteomes" id="UP000663760">
    <property type="component" value="Chromosome 8"/>
</dbReference>
<dbReference type="GO" id="GO:0009507">
    <property type="term" value="C:chloroplast"/>
    <property type="evidence" value="ECO:0007669"/>
    <property type="project" value="TreeGrafter"/>
</dbReference>
<reference evidence="3" key="1">
    <citation type="submission" date="2020-02" db="EMBL/GenBank/DDBJ databases">
        <authorList>
            <person name="Scholz U."/>
            <person name="Mascher M."/>
            <person name="Fiebig A."/>
        </authorList>
    </citation>
    <scope>NUCLEOTIDE SEQUENCE</scope>
</reference>
<dbReference type="EMBL" id="LR746271">
    <property type="protein sequence ID" value="CAA7400498.1"/>
    <property type="molecule type" value="Genomic_DNA"/>
</dbReference>
<feature type="transmembrane region" description="Helical" evidence="2">
    <location>
        <begin position="117"/>
        <end position="139"/>
    </location>
</feature>
<keyword evidence="2" id="KW-0812">Transmembrane</keyword>
<dbReference type="PANTHER" id="PTHR36716">
    <property type="entry name" value="F3H9.20 PROTEIN"/>
    <property type="match status" value="1"/>
</dbReference>
<keyword evidence="2" id="KW-0472">Membrane</keyword>
<sequence length="325" mass="34920">MGVLALSSTHPAPIHRRHRSSRGAVPSAVRIPASAPSFSPSGFSYSLNRAFSGRYSTSSSASVFSPASPSSYEAPRRTGSLKCRAVGGDSSDTFDPTVYQGVYGPWTVDSSDVLEVILYRTGLVTAAASFVVAASSAYLPEVSFLKDVIRSNVDLLYATGAGGLGLSLFLIHIYVTPIKRFLQLLWAVGVLGSLGTYLSLAQPESESLIEYVVNNPGAVWLVGPLFASLTGLVFKEGLCYGKLEAGLLTFVIPTLLLGHLTNLMDGEVKLGLMGVWMALFVVFAARKFTQPIKDDIGDKSVFMFNALPEEEKKALLQRLEQPEEK</sequence>
<dbReference type="InterPro" id="IPR019275">
    <property type="entry name" value="DUF2301"/>
</dbReference>
<proteinExistence type="predicted"/>
<feature type="transmembrane region" description="Helical" evidence="2">
    <location>
        <begin position="246"/>
        <end position="264"/>
    </location>
</feature>
<gene>
    <name evidence="3" type="ORF">SI8410_08011176</name>
</gene>
<protein>
    <submittedName>
        <fullName evidence="3">Uncharacterized protein</fullName>
    </submittedName>
</protein>
<feature type="transmembrane region" description="Helical" evidence="2">
    <location>
        <begin position="181"/>
        <end position="198"/>
    </location>
</feature>
<feature type="transmembrane region" description="Helical" evidence="2">
    <location>
        <begin position="155"/>
        <end position="174"/>
    </location>
</feature>
<evidence type="ECO:0000256" key="2">
    <source>
        <dbReference type="SAM" id="Phobius"/>
    </source>
</evidence>
<evidence type="ECO:0000313" key="4">
    <source>
        <dbReference type="Proteomes" id="UP000663760"/>
    </source>
</evidence>
<feature type="transmembrane region" description="Helical" evidence="2">
    <location>
        <begin position="270"/>
        <end position="289"/>
    </location>
</feature>
<keyword evidence="4" id="KW-1185">Reference proteome</keyword>
<feature type="compositionally biased region" description="Polar residues" evidence="1">
    <location>
        <begin position="1"/>
        <end position="10"/>
    </location>
</feature>
<accession>A0A7I8KTS4</accession>
<name>A0A7I8KTS4_SPIIN</name>
<feature type="region of interest" description="Disordered" evidence="1">
    <location>
        <begin position="1"/>
        <end position="26"/>
    </location>
</feature>
<evidence type="ECO:0000256" key="1">
    <source>
        <dbReference type="SAM" id="MobiDB-lite"/>
    </source>
</evidence>
<dbReference type="Pfam" id="PF10063">
    <property type="entry name" value="DUF2301"/>
    <property type="match status" value="1"/>
</dbReference>
<dbReference type="AlphaFoldDB" id="A0A7I8KTS4"/>
<organism evidence="3 4">
    <name type="scientific">Spirodela intermedia</name>
    <name type="common">Intermediate duckweed</name>
    <dbReference type="NCBI Taxonomy" id="51605"/>
    <lineage>
        <taxon>Eukaryota</taxon>
        <taxon>Viridiplantae</taxon>
        <taxon>Streptophyta</taxon>
        <taxon>Embryophyta</taxon>
        <taxon>Tracheophyta</taxon>
        <taxon>Spermatophyta</taxon>
        <taxon>Magnoliopsida</taxon>
        <taxon>Liliopsida</taxon>
        <taxon>Araceae</taxon>
        <taxon>Lemnoideae</taxon>
        <taxon>Spirodela</taxon>
    </lineage>
</organism>
<keyword evidence="2" id="KW-1133">Transmembrane helix</keyword>
<dbReference type="PANTHER" id="PTHR36716:SF2">
    <property type="entry name" value="F3H9.20 PROTEIN"/>
    <property type="match status" value="1"/>
</dbReference>
<evidence type="ECO:0000313" key="3">
    <source>
        <dbReference type="EMBL" id="CAA7400498.1"/>
    </source>
</evidence>